<dbReference type="EMBL" id="SVAF01000001">
    <property type="protein sequence ID" value="MBE6163752.1"/>
    <property type="molecule type" value="Genomic_DNA"/>
</dbReference>
<evidence type="ECO:0000313" key="2">
    <source>
        <dbReference type="Proteomes" id="UP000700800"/>
    </source>
</evidence>
<evidence type="ECO:0000313" key="1">
    <source>
        <dbReference type="EMBL" id="MBE6163752.1"/>
    </source>
</evidence>
<comment type="caution">
    <text evidence="1">The sequence shown here is derived from an EMBL/GenBank/DDBJ whole genome shotgun (WGS) entry which is preliminary data.</text>
</comment>
<name>A0A927X9B2_9STRE</name>
<organism evidence="1 2">
    <name type="scientific">Streptococcus gallolyticus</name>
    <dbReference type="NCBI Taxonomy" id="315405"/>
    <lineage>
        <taxon>Bacteria</taxon>
        <taxon>Bacillati</taxon>
        <taxon>Bacillota</taxon>
        <taxon>Bacilli</taxon>
        <taxon>Lactobacillales</taxon>
        <taxon>Streptococcaceae</taxon>
        <taxon>Streptococcus</taxon>
    </lineage>
</organism>
<accession>A0A927X9B2</accession>
<sequence length="135" mass="16045">MLIMMRLFKSDEVATFLANREPSKALIEVIVNMIPDREFYYPEIEAEQLSAYREDINELIVTARSLKSAYSGMNANHLQKEYHDELKQLVTRKRKLLIFGILMQSDSSRRDILYRIIKSYRLQKRVLALKEVFRE</sequence>
<proteinExistence type="predicted"/>
<dbReference type="AlphaFoldDB" id="A0A927X9B2"/>
<gene>
    <name evidence="1" type="ORF">E7156_00260</name>
</gene>
<dbReference type="Proteomes" id="UP000700800">
    <property type="component" value="Unassembled WGS sequence"/>
</dbReference>
<protein>
    <submittedName>
        <fullName evidence="1">Uncharacterized protein</fullName>
    </submittedName>
</protein>
<reference evidence="1" key="1">
    <citation type="submission" date="2019-04" db="EMBL/GenBank/DDBJ databases">
        <title>Evolution of Biomass-Degrading Anaerobic Consortia Revealed by Metagenomics.</title>
        <authorList>
            <person name="Peng X."/>
        </authorList>
    </citation>
    <scope>NUCLEOTIDE SEQUENCE</scope>
    <source>
        <strain evidence="1">SIG195</strain>
    </source>
</reference>